<feature type="domain" description="SEC7" evidence="3">
    <location>
        <begin position="496"/>
        <end position="665"/>
    </location>
</feature>
<organism evidence="4 5">
    <name type="scientific">Botrytis hyacinthi</name>
    <dbReference type="NCBI Taxonomy" id="278943"/>
    <lineage>
        <taxon>Eukaryota</taxon>
        <taxon>Fungi</taxon>
        <taxon>Dikarya</taxon>
        <taxon>Ascomycota</taxon>
        <taxon>Pezizomycotina</taxon>
        <taxon>Leotiomycetes</taxon>
        <taxon>Helotiales</taxon>
        <taxon>Sclerotiniaceae</taxon>
        <taxon>Botrytis</taxon>
    </lineage>
</organism>
<feature type="compositionally biased region" description="Basic and acidic residues" evidence="1">
    <location>
        <begin position="1223"/>
        <end position="1236"/>
    </location>
</feature>
<dbReference type="SMART" id="SM00222">
    <property type="entry name" value="Sec7"/>
    <property type="match status" value="1"/>
</dbReference>
<dbReference type="InterPro" id="IPR000904">
    <property type="entry name" value="Sec7_dom"/>
</dbReference>
<dbReference type="Gene3D" id="2.30.29.30">
    <property type="entry name" value="Pleckstrin-homology domain (PH domain)/Phosphotyrosine-binding domain (PTB)"/>
    <property type="match status" value="1"/>
</dbReference>
<comment type="caution">
    <text evidence="4">The sequence shown here is derived from an EMBL/GenBank/DDBJ whole genome shotgun (WGS) entry which is preliminary data.</text>
</comment>
<evidence type="ECO:0000256" key="1">
    <source>
        <dbReference type="SAM" id="MobiDB-lite"/>
    </source>
</evidence>
<dbReference type="SUPFAM" id="SSF50729">
    <property type="entry name" value="PH domain-like"/>
    <property type="match status" value="1"/>
</dbReference>
<gene>
    <name evidence="4" type="ORF">BHYA_0126g00190</name>
</gene>
<evidence type="ECO:0000259" key="2">
    <source>
        <dbReference type="PROSITE" id="PS50003"/>
    </source>
</evidence>
<dbReference type="Pfam" id="PF00169">
    <property type="entry name" value="PH"/>
    <property type="match status" value="1"/>
</dbReference>
<feature type="compositionally biased region" description="Basic and acidic residues" evidence="1">
    <location>
        <begin position="699"/>
        <end position="708"/>
    </location>
</feature>
<feature type="compositionally biased region" description="Polar residues" evidence="1">
    <location>
        <begin position="335"/>
        <end position="351"/>
    </location>
</feature>
<keyword evidence="5" id="KW-1185">Reference proteome</keyword>
<feature type="compositionally biased region" description="Low complexity" evidence="1">
    <location>
        <begin position="302"/>
        <end position="315"/>
    </location>
</feature>
<dbReference type="PANTHER" id="PTHR10663">
    <property type="entry name" value="GUANYL-NUCLEOTIDE EXCHANGE FACTOR"/>
    <property type="match status" value="1"/>
</dbReference>
<feature type="region of interest" description="Disordered" evidence="1">
    <location>
        <begin position="1217"/>
        <end position="1284"/>
    </location>
</feature>
<feature type="compositionally biased region" description="Basic residues" evidence="1">
    <location>
        <begin position="187"/>
        <end position="198"/>
    </location>
</feature>
<evidence type="ECO:0000313" key="5">
    <source>
        <dbReference type="Proteomes" id="UP000297814"/>
    </source>
</evidence>
<feature type="domain" description="PH" evidence="2">
    <location>
        <begin position="792"/>
        <end position="921"/>
    </location>
</feature>
<dbReference type="PROSITE" id="PS50190">
    <property type="entry name" value="SEC7"/>
    <property type="match status" value="1"/>
</dbReference>
<feature type="compositionally biased region" description="Low complexity" evidence="1">
    <location>
        <begin position="448"/>
        <end position="463"/>
    </location>
</feature>
<evidence type="ECO:0000259" key="3">
    <source>
        <dbReference type="PROSITE" id="PS50190"/>
    </source>
</evidence>
<feature type="compositionally biased region" description="Polar residues" evidence="1">
    <location>
        <begin position="1092"/>
        <end position="1126"/>
    </location>
</feature>
<dbReference type="PANTHER" id="PTHR10663:SF405">
    <property type="entry name" value="ARF GUANINE NUCLEOTIDE EXCHANGE FACTOR SYT1"/>
    <property type="match status" value="1"/>
</dbReference>
<feature type="region of interest" description="Disordered" evidence="1">
    <location>
        <begin position="176"/>
        <end position="503"/>
    </location>
</feature>
<dbReference type="FunFam" id="1.10.1000.11:FF:000002">
    <property type="entry name" value="Cytohesin 1"/>
    <property type="match status" value="1"/>
</dbReference>
<feature type="compositionally biased region" description="Polar residues" evidence="1">
    <location>
        <begin position="483"/>
        <end position="503"/>
    </location>
</feature>
<dbReference type="PROSITE" id="PS50003">
    <property type="entry name" value="PH_DOMAIN"/>
    <property type="match status" value="1"/>
</dbReference>
<dbReference type="InterPro" id="IPR035999">
    <property type="entry name" value="Sec7_dom_sf"/>
</dbReference>
<evidence type="ECO:0008006" key="6">
    <source>
        <dbReference type="Google" id="ProtNLM"/>
    </source>
</evidence>
<dbReference type="Gene3D" id="1.10.1000.11">
    <property type="entry name" value="Arf Nucleotide-binding Site Opener,domain 2"/>
    <property type="match status" value="1"/>
</dbReference>
<proteinExistence type="predicted"/>
<sequence length="1469" mass="162445">MPLLRRRAAASDAEMRRHSFFPVDSNTLNPILDTEIPDGRASEQMPRRPSPGDFPSNAAEPGTMTSLPILSCCASAIGVTTDTGGNFETSSLLYVKISTCFRLTIVHKVATTGSEFNSGRCSSNPSAQVFFPFDVTPQHFEAFNLCNNLIWLKNCLLGLPSWHSADSVPAPEIITTAPTMDFNGGRPMKKKSRVRLPGRTKSTAVNNNRAKQQEQPPSQPEDTSDIEMLSKKERRKTMSESGPSNKSRVTFDEPNRPMTHGNGSSPPAYGDEASSALALPVNRLSESSRSDASSGEHGVYATTTTTTHTVQTTTTFFRLPRRKKPAPLFDLSHLPQKSAQNDASNSLSVTRYPTAPSFDSARAITPKSSDDLTPQGPHSPLPPSPSHTPSSPTALMKTSSGLGRPDTPLLRQGSTASSSRSSPTRSRLTLRGRSSTLSSLRNAPNEDSLPTPTLPSTRTSTSTGRKSFGDLFNLTARLRQNPEPGNNSGPTTPASNTSKNNSMQLNREEAIILPERYDDDTPANYLVRLEEAVSRGVVASVLSKGTDSFSQAVLRSYMRGFGFFGDPMDMAIRKLLMEVELPKETQQIDRCLQGFANRYHECNPGIYASPDQAYFIAFSLLILHTDVFNKNNKHKMTKADYIKNTHGEGIFDEILECFYDNISYTPFIHVEDDLDINGERIIPHKMKKKSKMLRGGADPNKRPSKEPVDPYTLILDSKLDTLRPNLKDVMHLDEHYSYLGTAPCLNLQNLQKTFFKTGVLQIVSARSRPDAFMSEKTVTNPEEAQAGIVDIKITKVGLLWRKDAKKKKTRSPWQEWGAILTGAQLYFFRNTTWIKSLMHQHETHIKQGHDGTPVIFKPPLEQFKPDALMSTDDAVALVDSTYKKHKHAFVFVRHGGFEETFLADNEDEMNDWLAKLNYAAAFRTAGVRMRGVVGGNYEGQRNRGIRRLDSANDSTKFIQTPSGEVSIVSGKIDNKMQDDILAARRQIMLQKVVEAEEKLTVAVKQLDSQLRNARHLQILAPVQQKTREQVLSAAARMAAQLKWGRMEIWRLKCHRDILILDLDEEKNMEGDFAQKTDSNGDTPMSARSALNRLQSKASSLAPQGTPKSPTLDSMTRPSTSGPSLSPSAEKENTMDDIFQATPNSMHKAQASWEFPPLAINEQATRKASVSSVVPPSPSLATMPSRSSLNQAPTLSSKPSDPNLDAAEQSVLEQAGLVDLDMASEEKEQSTDRDKFGKGKIRRSIHQTLREAHVPTHHRSRRGRDSNSSAGMSDEGTTDDILSRGSGSFVVHGKKASVITFGTELQSMSPEERLRLRKQPHKEDSEATSPATIDDDFHSILAEPIEFHQRHNSAASTSTATARSFRELHRKYSSQHSDRPPNLAVTVDDDDEAAVSMSDGRRSPLPPVEDENEDEDSSSNDRTKFYTPDPSPRVAEFDEHSLVEPNPQHDIEHVDSNERLPSPTLQTVGA</sequence>
<feature type="region of interest" description="Disordered" evidence="1">
    <location>
        <begin position="688"/>
        <end position="708"/>
    </location>
</feature>
<feature type="region of interest" description="Disordered" evidence="1">
    <location>
        <begin position="1302"/>
        <end position="1469"/>
    </location>
</feature>
<dbReference type="GO" id="GO:0005085">
    <property type="term" value="F:guanyl-nucleotide exchange factor activity"/>
    <property type="evidence" value="ECO:0007669"/>
    <property type="project" value="InterPro"/>
</dbReference>
<dbReference type="GO" id="GO:0032012">
    <property type="term" value="P:regulation of ARF protein signal transduction"/>
    <property type="evidence" value="ECO:0007669"/>
    <property type="project" value="InterPro"/>
</dbReference>
<feature type="compositionally biased region" description="Polar residues" evidence="1">
    <location>
        <begin position="239"/>
        <end position="248"/>
    </location>
</feature>
<evidence type="ECO:0000313" key="4">
    <source>
        <dbReference type="EMBL" id="TGO36393.1"/>
    </source>
</evidence>
<reference evidence="4 5" key="1">
    <citation type="submission" date="2017-12" db="EMBL/GenBank/DDBJ databases">
        <title>Comparative genomics of Botrytis spp.</title>
        <authorList>
            <person name="Valero-Jimenez C.A."/>
            <person name="Tapia P."/>
            <person name="Veloso J."/>
            <person name="Silva-Moreno E."/>
            <person name="Staats M."/>
            <person name="Valdes J.H."/>
            <person name="Van Kan J.A.L."/>
        </authorList>
    </citation>
    <scope>NUCLEOTIDE SEQUENCE [LARGE SCALE GENOMIC DNA]</scope>
    <source>
        <strain evidence="4 5">Bh0001</strain>
    </source>
</reference>
<dbReference type="InterPro" id="IPR011993">
    <property type="entry name" value="PH-like_dom_sf"/>
</dbReference>
<feature type="compositionally biased region" description="Acidic residues" evidence="1">
    <location>
        <begin position="1407"/>
        <end position="1417"/>
    </location>
</feature>
<dbReference type="SUPFAM" id="SSF48425">
    <property type="entry name" value="Sec7 domain"/>
    <property type="match status" value="1"/>
</dbReference>
<feature type="region of interest" description="Disordered" evidence="1">
    <location>
        <begin position="1168"/>
        <end position="1203"/>
    </location>
</feature>
<feature type="compositionally biased region" description="Pro residues" evidence="1">
    <location>
        <begin position="377"/>
        <end position="386"/>
    </location>
</feature>
<accession>A0A4Z1GRY6</accession>
<dbReference type="SMART" id="SM00233">
    <property type="entry name" value="PH"/>
    <property type="match status" value="1"/>
</dbReference>
<dbReference type="InterPro" id="IPR023394">
    <property type="entry name" value="Sec7_C_sf"/>
</dbReference>
<dbReference type="InterPro" id="IPR001849">
    <property type="entry name" value="PH_domain"/>
</dbReference>
<dbReference type="Pfam" id="PF01369">
    <property type="entry name" value="Sec7"/>
    <property type="match status" value="1"/>
</dbReference>
<feature type="compositionally biased region" description="Low complexity" evidence="1">
    <location>
        <begin position="414"/>
        <end position="441"/>
    </location>
</feature>
<feature type="region of interest" description="Disordered" evidence="1">
    <location>
        <begin position="29"/>
        <end position="60"/>
    </location>
</feature>
<dbReference type="EMBL" id="PQXK01000126">
    <property type="protein sequence ID" value="TGO36393.1"/>
    <property type="molecule type" value="Genomic_DNA"/>
</dbReference>
<name>A0A4Z1GRY6_9HELO</name>
<feature type="compositionally biased region" description="Basic and acidic residues" evidence="1">
    <location>
        <begin position="1434"/>
        <end position="1457"/>
    </location>
</feature>
<feature type="compositionally biased region" description="Low complexity" evidence="1">
    <location>
        <begin position="1352"/>
        <end position="1361"/>
    </location>
</feature>
<feature type="compositionally biased region" description="Polar residues" evidence="1">
    <location>
        <begin position="1179"/>
        <end position="1199"/>
    </location>
</feature>
<feature type="compositionally biased region" description="Polar residues" evidence="1">
    <location>
        <begin position="200"/>
        <end position="216"/>
    </location>
</feature>
<dbReference type="Proteomes" id="UP000297814">
    <property type="component" value="Unassembled WGS sequence"/>
</dbReference>
<dbReference type="CDD" id="cd00171">
    <property type="entry name" value="Sec7"/>
    <property type="match status" value="1"/>
</dbReference>
<feature type="region of interest" description="Disordered" evidence="1">
    <location>
        <begin position="1092"/>
        <end position="1131"/>
    </location>
</feature>
<protein>
    <recommendedName>
        <fullName evidence="6">SEC7 domain-containing protein</fullName>
    </recommendedName>
</protein>